<evidence type="ECO:0000256" key="4">
    <source>
        <dbReference type="ARBA" id="ARBA00022692"/>
    </source>
</evidence>
<keyword evidence="4 7" id="KW-0812">Transmembrane</keyword>
<feature type="transmembrane region" description="Helical" evidence="7">
    <location>
        <begin position="365"/>
        <end position="386"/>
    </location>
</feature>
<dbReference type="Proteomes" id="UP000885750">
    <property type="component" value="Unassembled WGS sequence"/>
</dbReference>
<feature type="transmembrane region" description="Helical" evidence="7">
    <location>
        <begin position="278"/>
        <end position="300"/>
    </location>
</feature>
<keyword evidence="6 7" id="KW-0472">Membrane</keyword>
<evidence type="ECO:0000256" key="2">
    <source>
        <dbReference type="ARBA" id="ARBA00008929"/>
    </source>
</evidence>
<feature type="transmembrane region" description="Helical" evidence="7">
    <location>
        <begin position="12"/>
        <end position="37"/>
    </location>
</feature>
<evidence type="ECO:0000256" key="5">
    <source>
        <dbReference type="ARBA" id="ARBA00022989"/>
    </source>
</evidence>
<keyword evidence="5 7" id="KW-1133">Transmembrane helix</keyword>
<proteinExistence type="inferred from homology"/>
<dbReference type="InterPro" id="IPR052049">
    <property type="entry name" value="Electron_transfer_protein"/>
</dbReference>
<evidence type="ECO:0000313" key="8">
    <source>
        <dbReference type="EMBL" id="HFC93332.1"/>
    </source>
</evidence>
<gene>
    <name evidence="8" type="ORF">ENJ51_11040</name>
</gene>
<feature type="transmembrane region" description="Helical" evidence="7">
    <location>
        <begin position="309"/>
        <end position="330"/>
    </location>
</feature>
<dbReference type="PANTHER" id="PTHR34856:SF2">
    <property type="entry name" value="PROTEIN NRFD"/>
    <property type="match status" value="1"/>
</dbReference>
<evidence type="ECO:0000256" key="7">
    <source>
        <dbReference type="SAM" id="Phobius"/>
    </source>
</evidence>
<reference evidence="8" key="1">
    <citation type="journal article" date="2020" name="mSystems">
        <title>Genome- and Community-Level Interaction Insights into Carbon Utilization and Element Cycling Functions of Hydrothermarchaeota in Hydrothermal Sediment.</title>
        <authorList>
            <person name="Zhou Z."/>
            <person name="Liu Y."/>
            <person name="Xu W."/>
            <person name="Pan J."/>
            <person name="Luo Z.H."/>
            <person name="Li M."/>
        </authorList>
    </citation>
    <scope>NUCLEOTIDE SEQUENCE [LARGE SCALE GENOMIC DNA]</scope>
    <source>
        <strain evidence="8">HyVt-493</strain>
    </source>
</reference>
<evidence type="ECO:0000256" key="3">
    <source>
        <dbReference type="ARBA" id="ARBA00022475"/>
    </source>
</evidence>
<organism evidence="8">
    <name type="scientific">Leucothrix mucor</name>
    <dbReference type="NCBI Taxonomy" id="45248"/>
    <lineage>
        <taxon>Bacteria</taxon>
        <taxon>Pseudomonadati</taxon>
        <taxon>Pseudomonadota</taxon>
        <taxon>Gammaproteobacteria</taxon>
        <taxon>Thiotrichales</taxon>
        <taxon>Thiotrichaceae</taxon>
        <taxon>Leucothrix</taxon>
    </lineage>
</organism>
<dbReference type="GO" id="GO:0005886">
    <property type="term" value="C:plasma membrane"/>
    <property type="evidence" value="ECO:0007669"/>
    <property type="project" value="UniProtKB-SubCell"/>
</dbReference>
<dbReference type="Gene3D" id="1.20.1630.10">
    <property type="entry name" value="Formate dehydrogenase/DMSO reductase domain"/>
    <property type="match status" value="1"/>
</dbReference>
<feature type="transmembrane region" description="Helical" evidence="7">
    <location>
        <begin position="57"/>
        <end position="81"/>
    </location>
</feature>
<dbReference type="PANTHER" id="PTHR34856">
    <property type="entry name" value="PROTEIN NRFD"/>
    <property type="match status" value="1"/>
</dbReference>
<comment type="subcellular location">
    <subcellularLocation>
        <location evidence="1">Cell membrane</location>
        <topology evidence="1">Multi-pass membrane protein</topology>
    </subcellularLocation>
</comment>
<dbReference type="EMBL" id="DRMS01000415">
    <property type="protein sequence ID" value="HFC93332.1"/>
    <property type="molecule type" value="Genomic_DNA"/>
</dbReference>
<sequence>MNNRIVFSEAGGGLGFVVLLAITAGLAGIGFLAFLFMEHSGHYVTGMDNQIVWGLPHVFAIFLIVAASGAANIGSVGTVFGKKIYQPLGRLSVVTAMALLVGGLLVLVLDLGHPDRLIVAMTSFNFKSIFTWNIMLYSGFLGVMAFYLWTMMDRSKLAKSLYKPAGYLSFVWRFVLTMGTGSIFGFLVARQYYDAAIMAPLFIVLSYVLGTAIYILVLMAAYKWTKRELGDAVLNRLRYTLAIFIGAVLFFELVRHLTNLYATEHHGIEGYILLHGGLYTFLFWGGQIVLGSLVPMFLVWCKKLENNRLALAIAAVLAIFGGLSLLYNVLIGGQSYPLVLFPNAIVESAFSDGVINSYTPSLPELVLGIGGVGVTLLVIVVGVKVLRLLPESLADSVADPHHK</sequence>
<feature type="transmembrane region" description="Helical" evidence="7">
    <location>
        <begin position="129"/>
        <end position="149"/>
    </location>
</feature>
<feature type="transmembrane region" description="Helical" evidence="7">
    <location>
        <begin position="239"/>
        <end position="258"/>
    </location>
</feature>
<evidence type="ECO:0000256" key="1">
    <source>
        <dbReference type="ARBA" id="ARBA00004651"/>
    </source>
</evidence>
<dbReference type="InterPro" id="IPR005614">
    <property type="entry name" value="NrfD-like"/>
</dbReference>
<feature type="transmembrane region" description="Helical" evidence="7">
    <location>
        <begin position="195"/>
        <end position="218"/>
    </location>
</feature>
<feature type="transmembrane region" description="Helical" evidence="7">
    <location>
        <begin position="170"/>
        <end position="189"/>
    </location>
</feature>
<evidence type="ECO:0000256" key="6">
    <source>
        <dbReference type="ARBA" id="ARBA00023136"/>
    </source>
</evidence>
<feature type="transmembrane region" description="Helical" evidence="7">
    <location>
        <begin position="88"/>
        <end position="109"/>
    </location>
</feature>
<protein>
    <submittedName>
        <fullName evidence="8">Molybdopterin oxidoreductase</fullName>
    </submittedName>
</protein>
<dbReference type="Pfam" id="PF03916">
    <property type="entry name" value="NrfD"/>
    <property type="match status" value="1"/>
</dbReference>
<comment type="similarity">
    <text evidence="2">Belongs to the NrfD family.</text>
</comment>
<keyword evidence="3" id="KW-1003">Cell membrane</keyword>
<comment type="caution">
    <text evidence="8">The sequence shown here is derived from an EMBL/GenBank/DDBJ whole genome shotgun (WGS) entry which is preliminary data.</text>
</comment>
<name>A0A7V2T2A3_LEUMU</name>
<accession>A0A7V2T2A3</accession>
<dbReference type="AlphaFoldDB" id="A0A7V2T2A3"/>